<keyword evidence="2" id="KW-0479">Metal-binding</keyword>
<keyword evidence="7" id="KW-1185">Reference proteome</keyword>
<keyword evidence="3" id="KW-0862">Zinc</keyword>
<evidence type="ECO:0000313" key="7">
    <source>
        <dbReference type="Proteomes" id="UP000566819"/>
    </source>
</evidence>
<keyword evidence="1" id="KW-0819">tRNA processing</keyword>
<evidence type="ECO:0000256" key="2">
    <source>
        <dbReference type="ARBA" id="ARBA00022723"/>
    </source>
</evidence>
<dbReference type="GO" id="GO:0046872">
    <property type="term" value="F:metal ion binding"/>
    <property type="evidence" value="ECO:0007669"/>
    <property type="project" value="UniProtKB-KW"/>
</dbReference>
<protein>
    <submittedName>
        <fullName evidence="6">Uncharacterized protein</fullName>
    </submittedName>
</protein>
<dbReference type="Pfam" id="PF04032">
    <property type="entry name" value="Rpr2"/>
    <property type="match status" value="1"/>
</dbReference>
<evidence type="ECO:0000256" key="4">
    <source>
        <dbReference type="ARBA" id="ARBA00038402"/>
    </source>
</evidence>
<dbReference type="InterPro" id="IPR007175">
    <property type="entry name" value="Rpr2/Snm1/Rpp21"/>
</dbReference>
<sequence>MAKGKSVNVPNKVLHSRVSYLYQAASYLAAQPQRSGTEHDPSEKSANSVKPEVLEKSSEASCQSASRRLISDLRVVSLKVQIRMSPSIKHSVCKSCDTMLIDGSTCINEIENRSKGGKKPWADVLKSKNRVINALDTRAQSSTSDIKSGLVFGALIVWDKSFIEALMKRSLVQISSLKIESEYPETESRTPNCQGSQLSGDDFGFRNWWKFFKYWPSPKPELAIMTLEQACRSEYQWSQYAILAKDRRIQRHLDYVQGLQVSSQATSNLRRVLESSNREQMSS</sequence>
<comment type="caution">
    <text evidence="6">The sequence shown here is derived from an EMBL/GenBank/DDBJ whole genome shotgun (WGS) entry which is preliminary data.</text>
</comment>
<evidence type="ECO:0000313" key="6">
    <source>
        <dbReference type="EMBL" id="KAF4626328.1"/>
    </source>
</evidence>
<dbReference type="OrthoDB" id="128536at2759"/>
<dbReference type="Proteomes" id="UP000566819">
    <property type="component" value="Unassembled WGS sequence"/>
</dbReference>
<evidence type="ECO:0000256" key="5">
    <source>
        <dbReference type="SAM" id="MobiDB-lite"/>
    </source>
</evidence>
<evidence type="ECO:0000256" key="3">
    <source>
        <dbReference type="ARBA" id="ARBA00022833"/>
    </source>
</evidence>
<dbReference type="PANTHER" id="PTHR14742:SF0">
    <property type="entry name" value="RIBONUCLEASE P PROTEIN SUBUNIT P21"/>
    <property type="match status" value="1"/>
</dbReference>
<proteinExistence type="inferred from homology"/>
<comment type="similarity">
    <text evidence="4">Belongs to the eukaryotic/archaeal RNase P protein component 4 family.</text>
</comment>
<name>A0A8H4RCF2_9HELO</name>
<dbReference type="PANTHER" id="PTHR14742">
    <property type="entry name" value="RIBONUCLEASE P SUBUNIT P21"/>
    <property type="match status" value="1"/>
</dbReference>
<reference evidence="6 7" key="1">
    <citation type="submission" date="2020-03" db="EMBL/GenBank/DDBJ databases">
        <title>Draft Genome Sequence of Cudoniella acicularis.</title>
        <authorList>
            <person name="Buettner E."/>
            <person name="Kellner H."/>
        </authorList>
    </citation>
    <scope>NUCLEOTIDE SEQUENCE [LARGE SCALE GENOMIC DNA]</scope>
    <source>
        <strain evidence="6 7">DSM 108380</strain>
    </source>
</reference>
<evidence type="ECO:0000256" key="1">
    <source>
        <dbReference type="ARBA" id="ARBA00022694"/>
    </source>
</evidence>
<accession>A0A8H4RCF2</accession>
<dbReference type="GO" id="GO:0005655">
    <property type="term" value="C:nucleolar ribonuclease P complex"/>
    <property type="evidence" value="ECO:0007669"/>
    <property type="project" value="TreeGrafter"/>
</dbReference>
<gene>
    <name evidence="6" type="ORF">G7Y89_g11832</name>
</gene>
<dbReference type="EMBL" id="JAAMPI010001175">
    <property type="protein sequence ID" value="KAF4626328.1"/>
    <property type="molecule type" value="Genomic_DNA"/>
</dbReference>
<dbReference type="GO" id="GO:0008033">
    <property type="term" value="P:tRNA processing"/>
    <property type="evidence" value="ECO:0007669"/>
    <property type="project" value="UniProtKB-KW"/>
</dbReference>
<organism evidence="6 7">
    <name type="scientific">Cudoniella acicularis</name>
    <dbReference type="NCBI Taxonomy" id="354080"/>
    <lineage>
        <taxon>Eukaryota</taxon>
        <taxon>Fungi</taxon>
        <taxon>Dikarya</taxon>
        <taxon>Ascomycota</taxon>
        <taxon>Pezizomycotina</taxon>
        <taxon>Leotiomycetes</taxon>
        <taxon>Helotiales</taxon>
        <taxon>Tricladiaceae</taxon>
        <taxon>Cudoniella</taxon>
    </lineage>
</organism>
<dbReference type="AlphaFoldDB" id="A0A8H4RCF2"/>
<feature type="region of interest" description="Disordered" evidence="5">
    <location>
        <begin position="32"/>
        <end position="59"/>
    </location>
</feature>